<evidence type="ECO:0000256" key="8">
    <source>
        <dbReference type="ARBA" id="ARBA00022832"/>
    </source>
</evidence>
<comment type="catalytic activity">
    <reaction evidence="21">
        <text>decanoyl-CoA + H2O = decanoate + CoA + H(+)</text>
        <dbReference type="Rhea" id="RHEA:40059"/>
        <dbReference type="ChEBI" id="CHEBI:15377"/>
        <dbReference type="ChEBI" id="CHEBI:15378"/>
        <dbReference type="ChEBI" id="CHEBI:27689"/>
        <dbReference type="ChEBI" id="CHEBI:57287"/>
        <dbReference type="ChEBI" id="CHEBI:61430"/>
    </reaction>
    <physiologicalReaction direction="left-to-right" evidence="21">
        <dbReference type="Rhea" id="RHEA:40060"/>
    </physiologicalReaction>
</comment>
<keyword evidence="7" id="KW-0378">Hydrolase</keyword>
<comment type="subcellular location">
    <subcellularLocation>
        <location evidence="3">Cell projection</location>
        <location evidence="3">Ruffle membrane</location>
    </subcellularLocation>
    <subcellularLocation>
        <location evidence="2">Cytoplasm</location>
    </subcellularLocation>
    <subcellularLocation>
        <location evidence="1">Membrane</location>
        <topology evidence="1">Peripheral membrane protein</topology>
    </subcellularLocation>
</comment>
<dbReference type="AlphaFoldDB" id="A0AA47KNL3"/>
<keyword evidence="8" id="KW-0276">Fatty acid metabolism</keyword>
<keyword evidence="5" id="KW-0963">Cytoplasm</keyword>
<feature type="domain" description="Thioesterase" evidence="24">
    <location>
        <begin position="53"/>
        <end position="117"/>
    </location>
</feature>
<dbReference type="GO" id="GO:0016790">
    <property type="term" value="F:thiolester hydrolase activity"/>
    <property type="evidence" value="ECO:0007669"/>
    <property type="project" value="UniProtKB-ARBA"/>
</dbReference>
<evidence type="ECO:0000256" key="20">
    <source>
        <dbReference type="ARBA" id="ARBA00047734"/>
    </source>
</evidence>
<evidence type="ECO:0000256" key="1">
    <source>
        <dbReference type="ARBA" id="ARBA00004170"/>
    </source>
</evidence>
<dbReference type="EMBL" id="CP114589">
    <property type="protein sequence ID" value="WBA10265.1"/>
    <property type="molecule type" value="Genomic_DNA"/>
</dbReference>
<evidence type="ECO:0000256" key="18">
    <source>
        <dbReference type="ARBA" id="ARBA00043210"/>
    </source>
</evidence>
<keyword evidence="11" id="KW-0472">Membrane</keyword>
<evidence type="ECO:0000256" key="6">
    <source>
        <dbReference type="ARBA" id="ARBA00022703"/>
    </source>
</evidence>
<evidence type="ECO:0000256" key="23">
    <source>
        <dbReference type="ARBA" id="ARBA00048180"/>
    </source>
</evidence>
<accession>A0AA47KNL3</accession>
<evidence type="ECO:0000256" key="16">
    <source>
        <dbReference type="ARBA" id="ARBA00038848"/>
    </source>
</evidence>
<evidence type="ECO:0000256" key="14">
    <source>
        <dbReference type="ARBA" id="ARBA00037002"/>
    </source>
</evidence>
<evidence type="ECO:0000256" key="19">
    <source>
        <dbReference type="ARBA" id="ARBA00047588"/>
    </source>
</evidence>
<evidence type="ECO:0000256" key="9">
    <source>
        <dbReference type="ARBA" id="ARBA00022946"/>
    </source>
</evidence>
<dbReference type="PANTHER" id="PTHR12418">
    <property type="entry name" value="ACYL-COENZYME A THIOESTERASE THEM4"/>
    <property type="match status" value="1"/>
</dbReference>
<dbReference type="InterPro" id="IPR029069">
    <property type="entry name" value="HotDog_dom_sf"/>
</dbReference>
<dbReference type="GO" id="GO:0005737">
    <property type="term" value="C:cytoplasm"/>
    <property type="evidence" value="ECO:0007669"/>
    <property type="project" value="UniProtKB-SubCell"/>
</dbReference>
<keyword evidence="25" id="KW-0614">Plasmid</keyword>
<dbReference type="RefSeq" id="WP_269580291.1">
    <property type="nucleotide sequence ID" value="NZ_CP114589.1"/>
</dbReference>
<reference evidence="25" key="1">
    <citation type="submission" date="2022-09" db="EMBL/GenBank/DDBJ databases">
        <authorList>
            <person name="Li Z.-J."/>
        </authorList>
    </citation>
    <scope>NUCLEOTIDE SEQUENCE</scope>
    <source>
        <strain evidence="25">TGB11</strain>
        <plasmid evidence="25">unnamed</plasmid>
    </source>
</reference>
<comment type="catalytic activity">
    <reaction evidence="20">
        <text>hexadecanoyl-CoA + H2O = hexadecanoate + CoA + H(+)</text>
        <dbReference type="Rhea" id="RHEA:16645"/>
        <dbReference type="ChEBI" id="CHEBI:7896"/>
        <dbReference type="ChEBI" id="CHEBI:15377"/>
        <dbReference type="ChEBI" id="CHEBI:15378"/>
        <dbReference type="ChEBI" id="CHEBI:57287"/>
        <dbReference type="ChEBI" id="CHEBI:57379"/>
        <dbReference type="EC" id="3.1.2.2"/>
    </reaction>
    <physiologicalReaction direction="left-to-right" evidence="20">
        <dbReference type="Rhea" id="RHEA:16646"/>
    </physiologicalReaction>
</comment>
<comment type="catalytic activity">
    <reaction evidence="13">
        <text>(5Z,8Z,11Z,14Z)-eicosatetraenoyl-CoA + H2O = (5Z,8Z,11Z,14Z)-eicosatetraenoate + CoA + H(+)</text>
        <dbReference type="Rhea" id="RHEA:40151"/>
        <dbReference type="ChEBI" id="CHEBI:15377"/>
        <dbReference type="ChEBI" id="CHEBI:15378"/>
        <dbReference type="ChEBI" id="CHEBI:32395"/>
        <dbReference type="ChEBI" id="CHEBI:57287"/>
        <dbReference type="ChEBI" id="CHEBI:57368"/>
    </reaction>
    <physiologicalReaction direction="left-to-right" evidence="13">
        <dbReference type="Rhea" id="RHEA:40152"/>
    </physiologicalReaction>
</comment>
<geneLocation type="plasmid" evidence="25 26">
    <name>unnamed</name>
</geneLocation>
<evidence type="ECO:0000256" key="21">
    <source>
        <dbReference type="ARBA" id="ARBA00047969"/>
    </source>
</evidence>
<evidence type="ECO:0000256" key="17">
    <source>
        <dbReference type="ARBA" id="ARBA00040123"/>
    </source>
</evidence>
<dbReference type="SUPFAM" id="SSF54637">
    <property type="entry name" value="Thioesterase/thiol ester dehydrase-isomerase"/>
    <property type="match status" value="1"/>
</dbReference>
<evidence type="ECO:0000256" key="12">
    <source>
        <dbReference type="ARBA" id="ARBA00023273"/>
    </source>
</evidence>
<sequence>MTELRVMPPRSHHQCVACSDNGLFNLKFYQDDNNAVTASVWLESAWQGYQDQLHGGVIATLIDAAFTHCTFLFAPQSVTASLNIRYHHPVPIAVEAEIHAWCVKAKHGMSQLEATLTVADTVCASATASFMRMRASKTS</sequence>
<evidence type="ECO:0000256" key="15">
    <source>
        <dbReference type="ARBA" id="ARBA00038456"/>
    </source>
</evidence>
<dbReference type="GO" id="GO:0006631">
    <property type="term" value="P:fatty acid metabolic process"/>
    <property type="evidence" value="ECO:0007669"/>
    <property type="project" value="UniProtKB-KW"/>
</dbReference>
<dbReference type="InterPro" id="IPR052365">
    <property type="entry name" value="THEM4/THEM5_acyl-CoA_thioest"/>
</dbReference>
<evidence type="ECO:0000256" key="22">
    <source>
        <dbReference type="ARBA" id="ARBA00048074"/>
    </source>
</evidence>
<evidence type="ECO:0000313" key="25">
    <source>
        <dbReference type="EMBL" id="WBA10265.1"/>
    </source>
</evidence>
<comment type="similarity">
    <text evidence="15">Belongs to the THEM4/THEM5 thioesterase family.</text>
</comment>
<keyword evidence="12" id="KW-0966">Cell projection</keyword>
<keyword evidence="6" id="KW-0053">Apoptosis</keyword>
<evidence type="ECO:0000256" key="10">
    <source>
        <dbReference type="ARBA" id="ARBA00023098"/>
    </source>
</evidence>
<proteinExistence type="inferred from homology"/>
<dbReference type="GO" id="GO:0016020">
    <property type="term" value="C:membrane"/>
    <property type="evidence" value="ECO:0007669"/>
    <property type="project" value="UniProtKB-SubCell"/>
</dbReference>
<keyword evidence="10" id="KW-0443">Lipid metabolism</keyword>
<evidence type="ECO:0000256" key="11">
    <source>
        <dbReference type="ARBA" id="ARBA00023136"/>
    </source>
</evidence>
<evidence type="ECO:0000256" key="7">
    <source>
        <dbReference type="ARBA" id="ARBA00022801"/>
    </source>
</evidence>
<protein>
    <recommendedName>
        <fullName evidence="17">Acyl-coenzyme A thioesterase THEM4</fullName>
        <ecNumber evidence="16">3.1.2.2</ecNumber>
    </recommendedName>
    <alternativeName>
        <fullName evidence="18">Thioesterase superfamily member 4</fullName>
    </alternativeName>
</protein>
<dbReference type="Gene3D" id="3.10.129.10">
    <property type="entry name" value="Hotdog Thioesterase"/>
    <property type="match status" value="1"/>
</dbReference>
<dbReference type="InterPro" id="IPR006683">
    <property type="entry name" value="Thioestr_dom"/>
</dbReference>
<gene>
    <name evidence="25" type="ORF">N8M53_12955</name>
</gene>
<dbReference type="Proteomes" id="UP001164748">
    <property type="component" value="Plasmid unnamed"/>
</dbReference>
<evidence type="ECO:0000256" key="13">
    <source>
        <dbReference type="ARBA" id="ARBA00035852"/>
    </source>
</evidence>
<evidence type="ECO:0000256" key="5">
    <source>
        <dbReference type="ARBA" id="ARBA00022490"/>
    </source>
</evidence>
<comment type="catalytic activity">
    <reaction evidence="22">
        <text>dodecanoyl-CoA + H2O = dodecanoate + CoA + H(+)</text>
        <dbReference type="Rhea" id="RHEA:30135"/>
        <dbReference type="ChEBI" id="CHEBI:15377"/>
        <dbReference type="ChEBI" id="CHEBI:15378"/>
        <dbReference type="ChEBI" id="CHEBI:18262"/>
        <dbReference type="ChEBI" id="CHEBI:57287"/>
        <dbReference type="ChEBI" id="CHEBI:57375"/>
    </reaction>
    <physiologicalReaction direction="left-to-right" evidence="22">
        <dbReference type="Rhea" id="RHEA:30136"/>
    </physiologicalReaction>
</comment>
<keyword evidence="4" id="KW-1003">Cell membrane</keyword>
<evidence type="ECO:0000259" key="24">
    <source>
        <dbReference type="Pfam" id="PF03061"/>
    </source>
</evidence>
<evidence type="ECO:0000256" key="2">
    <source>
        <dbReference type="ARBA" id="ARBA00004496"/>
    </source>
</evidence>
<comment type="catalytic activity">
    <reaction evidence="19">
        <text>octanoyl-CoA + H2O = octanoate + CoA + H(+)</text>
        <dbReference type="Rhea" id="RHEA:30143"/>
        <dbReference type="ChEBI" id="CHEBI:15377"/>
        <dbReference type="ChEBI" id="CHEBI:15378"/>
        <dbReference type="ChEBI" id="CHEBI:25646"/>
        <dbReference type="ChEBI" id="CHEBI:57287"/>
        <dbReference type="ChEBI" id="CHEBI:57386"/>
    </reaction>
    <physiologicalReaction direction="left-to-right" evidence="19">
        <dbReference type="Rhea" id="RHEA:30144"/>
    </physiologicalReaction>
</comment>
<dbReference type="PANTHER" id="PTHR12418:SF19">
    <property type="entry name" value="ACYL-COENZYME A THIOESTERASE THEM4"/>
    <property type="match status" value="1"/>
</dbReference>
<dbReference type="CDD" id="cd03443">
    <property type="entry name" value="PaaI_thioesterase"/>
    <property type="match status" value="1"/>
</dbReference>
<keyword evidence="9" id="KW-0809">Transit peptide</keyword>
<organism evidence="25 26">
    <name type="scientific">Salinivibrio kushneri</name>
    <dbReference type="NCBI Taxonomy" id="1908198"/>
    <lineage>
        <taxon>Bacteria</taxon>
        <taxon>Pseudomonadati</taxon>
        <taxon>Pseudomonadota</taxon>
        <taxon>Gammaproteobacteria</taxon>
        <taxon>Vibrionales</taxon>
        <taxon>Vibrionaceae</taxon>
        <taxon>Salinivibrio</taxon>
    </lineage>
</organism>
<name>A0AA47KNL3_9GAMM</name>
<evidence type="ECO:0000256" key="4">
    <source>
        <dbReference type="ARBA" id="ARBA00022475"/>
    </source>
</evidence>
<evidence type="ECO:0000256" key="3">
    <source>
        <dbReference type="ARBA" id="ARBA00004632"/>
    </source>
</evidence>
<dbReference type="EC" id="3.1.2.2" evidence="16"/>
<dbReference type="Pfam" id="PF03061">
    <property type="entry name" value="4HBT"/>
    <property type="match status" value="1"/>
</dbReference>
<evidence type="ECO:0000313" key="26">
    <source>
        <dbReference type="Proteomes" id="UP001164748"/>
    </source>
</evidence>
<comment type="catalytic activity">
    <reaction evidence="14">
        <text>(9Z)-octadecenoyl-CoA + H2O = (9Z)-octadecenoate + CoA + H(+)</text>
        <dbReference type="Rhea" id="RHEA:40139"/>
        <dbReference type="ChEBI" id="CHEBI:15377"/>
        <dbReference type="ChEBI" id="CHEBI:15378"/>
        <dbReference type="ChEBI" id="CHEBI:30823"/>
        <dbReference type="ChEBI" id="CHEBI:57287"/>
        <dbReference type="ChEBI" id="CHEBI:57387"/>
    </reaction>
    <physiologicalReaction direction="left-to-right" evidence="14">
        <dbReference type="Rhea" id="RHEA:40140"/>
    </physiologicalReaction>
</comment>
<comment type="catalytic activity">
    <reaction evidence="23">
        <text>tetradecanoyl-CoA + H2O = tetradecanoate + CoA + H(+)</text>
        <dbReference type="Rhea" id="RHEA:40119"/>
        <dbReference type="ChEBI" id="CHEBI:15377"/>
        <dbReference type="ChEBI" id="CHEBI:15378"/>
        <dbReference type="ChEBI" id="CHEBI:30807"/>
        <dbReference type="ChEBI" id="CHEBI:57287"/>
        <dbReference type="ChEBI" id="CHEBI:57385"/>
    </reaction>
    <physiologicalReaction direction="left-to-right" evidence="23">
        <dbReference type="Rhea" id="RHEA:40120"/>
    </physiologicalReaction>
</comment>